<dbReference type="Proteomes" id="UP001240236">
    <property type="component" value="Unassembled WGS sequence"/>
</dbReference>
<feature type="compositionally biased region" description="Basic and acidic residues" evidence="1">
    <location>
        <begin position="149"/>
        <end position="172"/>
    </location>
</feature>
<evidence type="ECO:0000256" key="2">
    <source>
        <dbReference type="SAM" id="Phobius"/>
    </source>
</evidence>
<organism evidence="3 4">
    <name type="scientific">Catenuloplanes indicus</name>
    <dbReference type="NCBI Taxonomy" id="137267"/>
    <lineage>
        <taxon>Bacteria</taxon>
        <taxon>Bacillati</taxon>
        <taxon>Actinomycetota</taxon>
        <taxon>Actinomycetes</taxon>
        <taxon>Micromonosporales</taxon>
        <taxon>Micromonosporaceae</taxon>
        <taxon>Catenuloplanes</taxon>
    </lineage>
</organism>
<feature type="region of interest" description="Disordered" evidence="1">
    <location>
        <begin position="122"/>
        <end position="190"/>
    </location>
</feature>
<reference evidence="3 4" key="1">
    <citation type="submission" date="2023-07" db="EMBL/GenBank/DDBJ databases">
        <title>Sequencing the genomes of 1000 actinobacteria strains.</title>
        <authorList>
            <person name="Klenk H.-P."/>
        </authorList>
    </citation>
    <scope>NUCLEOTIDE SEQUENCE [LARGE SCALE GENOMIC DNA]</scope>
    <source>
        <strain evidence="3 4">DSM 44709</strain>
    </source>
</reference>
<name>A0AAE3W0G6_9ACTN</name>
<evidence type="ECO:0000256" key="1">
    <source>
        <dbReference type="SAM" id="MobiDB-lite"/>
    </source>
</evidence>
<keyword evidence="2" id="KW-1133">Transmembrane helix</keyword>
<sequence>MMKAHRTDGVSLGFGIVFLFLTGWWVLAQFVTLALPAIGWMVAISLIIFGLAGLVGAFRSGRGAVPAPTSGAPVSAVPVSGLPTGMHADIVRELMENQRTSGRDTAIGIDDTRVDVRPNPAAAFAPVQPSPYATDHLTAPDTSPTGEPHPSDGETRPADGDRTEVIEEKTEVIDETPTTEIRAEGDGGRR</sequence>
<keyword evidence="2" id="KW-0472">Membrane</keyword>
<feature type="transmembrane region" description="Helical" evidence="2">
    <location>
        <begin position="12"/>
        <end position="31"/>
    </location>
</feature>
<feature type="compositionally biased region" description="Basic and acidic residues" evidence="1">
    <location>
        <begin position="181"/>
        <end position="190"/>
    </location>
</feature>
<comment type="caution">
    <text evidence="3">The sequence shown here is derived from an EMBL/GenBank/DDBJ whole genome shotgun (WGS) entry which is preliminary data.</text>
</comment>
<evidence type="ECO:0000313" key="3">
    <source>
        <dbReference type="EMBL" id="MDQ0367076.1"/>
    </source>
</evidence>
<dbReference type="EMBL" id="JAUSUZ010000001">
    <property type="protein sequence ID" value="MDQ0367076.1"/>
    <property type="molecule type" value="Genomic_DNA"/>
</dbReference>
<gene>
    <name evidence="3" type="ORF">J2S42_003745</name>
</gene>
<keyword evidence="4" id="KW-1185">Reference proteome</keyword>
<keyword evidence="2" id="KW-0812">Transmembrane</keyword>
<feature type="transmembrane region" description="Helical" evidence="2">
    <location>
        <begin position="37"/>
        <end position="58"/>
    </location>
</feature>
<dbReference type="RefSeq" id="WP_307240888.1">
    <property type="nucleotide sequence ID" value="NZ_JAUSUZ010000001.1"/>
</dbReference>
<accession>A0AAE3W0G6</accession>
<dbReference type="AlphaFoldDB" id="A0AAE3W0G6"/>
<evidence type="ECO:0000313" key="4">
    <source>
        <dbReference type="Proteomes" id="UP001240236"/>
    </source>
</evidence>
<proteinExistence type="predicted"/>
<protein>
    <submittedName>
        <fullName evidence="3">Uncharacterized protein</fullName>
    </submittedName>
</protein>